<sequence>MHHNNPFKITIFLRASSVISSPSTLRQLPCRFELLDHDMNAASTRLTRCTSLACRSPYLPVIHSPHWILFGLETDAINQFWWRSCSAASRKTEECF</sequence>
<name>A0A540NJ71_MALBA</name>
<dbReference type="EMBL" id="VIEB01000033">
    <property type="protein sequence ID" value="TQE11081.1"/>
    <property type="molecule type" value="Genomic_DNA"/>
</dbReference>
<accession>A0A540NJ71</accession>
<evidence type="ECO:0000313" key="1">
    <source>
        <dbReference type="EMBL" id="TQE11081.1"/>
    </source>
</evidence>
<evidence type="ECO:0000313" key="2">
    <source>
        <dbReference type="Proteomes" id="UP000315295"/>
    </source>
</evidence>
<organism evidence="1 2">
    <name type="scientific">Malus baccata</name>
    <name type="common">Siberian crab apple</name>
    <name type="synonym">Pyrus baccata</name>
    <dbReference type="NCBI Taxonomy" id="106549"/>
    <lineage>
        <taxon>Eukaryota</taxon>
        <taxon>Viridiplantae</taxon>
        <taxon>Streptophyta</taxon>
        <taxon>Embryophyta</taxon>
        <taxon>Tracheophyta</taxon>
        <taxon>Spermatophyta</taxon>
        <taxon>Magnoliopsida</taxon>
        <taxon>eudicotyledons</taxon>
        <taxon>Gunneridae</taxon>
        <taxon>Pentapetalae</taxon>
        <taxon>rosids</taxon>
        <taxon>fabids</taxon>
        <taxon>Rosales</taxon>
        <taxon>Rosaceae</taxon>
        <taxon>Amygdaloideae</taxon>
        <taxon>Maleae</taxon>
        <taxon>Malus</taxon>
    </lineage>
</organism>
<protein>
    <submittedName>
        <fullName evidence="1">Uncharacterized protein</fullName>
    </submittedName>
</protein>
<gene>
    <name evidence="1" type="ORF">C1H46_003341</name>
</gene>
<proteinExistence type="predicted"/>
<dbReference type="AlphaFoldDB" id="A0A540NJ71"/>
<reference evidence="1 2" key="1">
    <citation type="journal article" date="2019" name="G3 (Bethesda)">
        <title>Sequencing of a Wild Apple (Malus baccata) Genome Unravels the Differences Between Cultivated and Wild Apple Species Regarding Disease Resistance and Cold Tolerance.</title>
        <authorList>
            <person name="Chen X."/>
        </authorList>
    </citation>
    <scope>NUCLEOTIDE SEQUENCE [LARGE SCALE GENOMIC DNA]</scope>
    <source>
        <strain evidence="2">cv. Shandingzi</strain>
        <tissue evidence="1">Leaves</tissue>
    </source>
</reference>
<comment type="caution">
    <text evidence="1">The sequence shown here is derived from an EMBL/GenBank/DDBJ whole genome shotgun (WGS) entry which is preliminary data.</text>
</comment>
<dbReference type="Proteomes" id="UP000315295">
    <property type="component" value="Unassembled WGS sequence"/>
</dbReference>
<keyword evidence="2" id="KW-1185">Reference proteome</keyword>